<evidence type="ECO:0000256" key="5">
    <source>
        <dbReference type="ARBA" id="ARBA00022933"/>
    </source>
</evidence>
<keyword evidence="4" id="KW-0812">Transmembrane</keyword>
<reference evidence="9 10" key="1">
    <citation type="journal article" date="2018" name="G3 (Bethesda)">
        <title>A High-Quality Reference Genome for the Invasive Mosquitofish Gambusia affinis Using a Chicago Library.</title>
        <authorList>
            <person name="Hoffberg S.L."/>
            <person name="Troendle N.J."/>
            <person name="Glenn T.C."/>
            <person name="Mahmud O."/>
            <person name="Louha S."/>
            <person name="Chalopin D."/>
            <person name="Bennetzen J.L."/>
            <person name="Mauricio R."/>
        </authorList>
    </citation>
    <scope>NUCLEOTIDE SEQUENCE [LARGE SCALE GENOMIC DNA]</scope>
    <source>
        <strain evidence="9">NE01/NJP1002.9</strain>
        <tissue evidence="9">Muscle</tissue>
    </source>
</reference>
<dbReference type="EMBL" id="NHOQ01000318">
    <property type="protein sequence ID" value="PWA31012.1"/>
    <property type="molecule type" value="Genomic_DNA"/>
</dbReference>
<feature type="region of interest" description="Disordered" evidence="8">
    <location>
        <begin position="64"/>
        <end position="102"/>
    </location>
</feature>
<dbReference type="PANTHER" id="PTHR16875">
    <property type="entry name" value="SELENOPROTEIN K"/>
    <property type="match status" value="1"/>
</dbReference>
<proteinExistence type="inferred from homology"/>
<accession>A0A315W4Q6</accession>
<dbReference type="GO" id="GO:0005794">
    <property type="term" value="C:Golgi apparatus"/>
    <property type="evidence" value="ECO:0007669"/>
    <property type="project" value="TreeGrafter"/>
</dbReference>
<keyword evidence="10" id="KW-1185">Reference proteome</keyword>
<keyword evidence="5" id="KW-0712">Selenocysteine</keyword>
<evidence type="ECO:0000256" key="7">
    <source>
        <dbReference type="ARBA" id="ARBA00023136"/>
    </source>
</evidence>
<organism evidence="9 10">
    <name type="scientific">Gambusia affinis</name>
    <name type="common">Western mosquitofish</name>
    <name type="synonym">Heterandria affinis</name>
    <dbReference type="NCBI Taxonomy" id="33528"/>
    <lineage>
        <taxon>Eukaryota</taxon>
        <taxon>Metazoa</taxon>
        <taxon>Chordata</taxon>
        <taxon>Craniata</taxon>
        <taxon>Vertebrata</taxon>
        <taxon>Euteleostomi</taxon>
        <taxon>Actinopterygii</taxon>
        <taxon>Neopterygii</taxon>
        <taxon>Teleostei</taxon>
        <taxon>Neoteleostei</taxon>
        <taxon>Acanthomorphata</taxon>
        <taxon>Ovalentaria</taxon>
        <taxon>Atherinomorphae</taxon>
        <taxon>Cyprinodontiformes</taxon>
        <taxon>Poeciliidae</taxon>
        <taxon>Poeciliinae</taxon>
        <taxon>Gambusia</taxon>
    </lineage>
</organism>
<evidence type="ECO:0000256" key="4">
    <source>
        <dbReference type="ARBA" id="ARBA00022692"/>
    </source>
</evidence>
<evidence type="ECO:0000256" key="8">
    <source>
        <dbReference type="SAM" id="MobiDB-lite"/>
    </source>
</evidence>
<feature type="compositionally biased region" description="Basic and acidic residues" evidence="8">
    <location>
        <begin position="73"/>
        <end position="102"/>
    </location>
</feature>
<comment type="subcellular location">
    <subcellularLocation>
        <location evidence="1">Membrane</location>
        <topology evidence="1">Single-pass membrane protein</topology>
    </subcellularLocation>
</comment>
<evidence type="ECO:0000256" key="1">
    <source>
        <dbReference type="ARBA" id="ARBA00004167"/>
    </source>
</evidence>
<dbReference type="STRING" id="33528.ENSGAFP00000028183"/>
<dbReference type="Pfam" id="PF10961">
    <property type="entry name" value="SelK_SelG"/>
    <property type="match status" value="1"/>
</dbReference>
<dbReference type="GO" id="GO:0006816">
    <property type="term" value="P:calcium ion transport"/>
    <property type="evidence" value="ECO:0007669"/>
    <property type="project" value="TreeGrafter"/>
</dbReference>
<evidence type="ECO:0000313" key="9">
    <source>
        <dbReference type="EMBL" id="PWA31012.1"/>
    </source>
</evidence>
<gene>
    <name evidence="9" type="ORF">CCH79_00010560</name>
</gene>
<evidence type="ECO:0000313" key="10">
    <source>
        <dbReference type="Proteomes" id="UP000250572"/>
    </source>
</evidence>
<keyword evidence="6" id="KW-1133">Transmembrane helix</keyword>
<dbReference type="GO" id="GO:0005789">
    <property type="term" value="C:endoplasmic reticulum membrane"/>
    <property type="evidence" value="ECO:0007669"/>
    <property type="project" value="TreeGrafter"/>
</dbReference>
<evidence type="ECO:0000256" key="3">
    <source>
        <dbReference type="ARBA" id="ARBA00020495"/>
    </source>
</evidence>
<comment type="similarity">
    <text evidence="2">Belongs to the selenoprotein K family.</text>
</comment>
<sequence length="370" mass="41803">MTRKSFTFIGESQARHVHFGRADAGDKQRNHNFVEDERRTLSSVWSDCRSPELQSRFTESALNASAAQFPQQAERERERERQKEREGRKWEEKEREEEKEGEREGVCWTLAHPFTQSAVLPWGVQISPMMKMKTLCHLGSSICVLNSPNQLLASRYNRICILNVHGFILSSVPFYDVERTSAPNSNLFFSECENEPNDNQSETSGAADTGVYFTEHLAILPPSPPAGQNATSFQKCSIPQGQVLDSRSQSPWNLSFLTDMFWGAVEFISLFFRTILHPDLSRKGNVASSRFSDGRGSSWWQKANGSNNSRSGSQPSTDGWRRMRKDLGWVSPDECSSFSEHSDTEALPLSLVNPHLLRGVQARKHCSALP</sequence>
<dbReference type="PANTHER" id="PTHR16875:SF0">
    <property type="entry name" value="SELENOPROTEIN K"/>
    <property type="match status" value="1"/>
</dbReference>
<comment type="caution">
    <text evidence="9">The sequence shown here is derived from an EMBL/GenBank/DDBJ whole genome shotgun (WGS) entry which is preliminary data.</text>
</comment>
<dbReference type="Proteomes" id="UP000250572">
    <property type="component" value="Unassembled WGS sequence"/>
</dbReference>
<keyword evidence="7" id="KW-0472">Membrane</keyword>
<evidence type="ECO:0000256" key="2">
    <source>
        <dbReference type="ARBA" id="ARBA00008504"/>
    </source>
</evidence>
<dbReference type="InterPro" id="IPR024491">
    <property type="entry name" value="Se_SelK/SelG"/>
</dbReference>
<evidence type="ECO:0000256" key="6">
    <source>
        <dbReference type="ARBA" id="ARBA00022989"/>
    </source>
</evidence>
<feature type="region of interest" description="Disordered" evidence="8">
    <location>
        <begin position="284"/>
        <end position="321"/>
    </location>
</feature>
<dbReference type="GO" id="GO:0032469">
    <property type="term" value="P:endoplasmic reticulum calcium ion homeostasis"/>
    <property type="evidence" value="ECO:0007669"/>
    <property type="project" value="TreeGrafter"/>
</dbReference>
<dbReference type="AlphaFoldDB" id="A0A315W4Q6"/>
<name>A0A315W4Q6_GAMAF</name>
<protein>
    <recommendedName>
        <fullName evidence="3">Selenoprotein K</fullName>
    </recommendedName>
</protein>
<feature type="compositionally biased region" description="Polar residues" evidence="8">
    <location>
        <begin position="298"/>
        <end position="317"/>
    </location>
</feature>